<name>A0A0N8GLL4_9CHLR</name>
<gene>
    <name evidence="13" type="ORF">ADM99_07125</name>
</gene>
<dbReference type="PANTHER" id="PTHR10815">
    <property type="entry name" value="METHYLATED-DNA--PROTEIN-CYSTEINE METHYLTRANSFERASE"/>
    <property type="match status" value="1"/>
</dbReference>
<evidence type="ECO:0000256" key="9">
    <source>
        <dbReference type="ARBA" id="ARBA00049348"/>
    </source>
</evidence>
<dbReference type="CDD" id="cd06445">
    <property type="entry name" value="ATase"/>
    <property type="match status" value="1"/>
</dbReference>
<keyword evidence="11" id="KW-0479">Metal-binding</keyword>
<dbReference type="Pfam" id="PF02870">
    <property type="entry name" value="Methyltransf_1N"/>
    <property type="match status" value="1"/>
</dbReference>
<dbReference type="InterPro" id="IPR016221">
    <property type="entry name" value="Bifunct_regulatory_prot_Ada"/>
</dbReference>
<keyword evidence="4" id="KW-0489">Methyltransferase</keyword>
<evidence type="ECO:0000256" key="4">
    <source>
        <dbReference type="ARBA" id="ARBA00022603"/>
    </source>
</evidence>
<feature type="domain" description="HTH araC/xylS-type" evidence="12">
    <location>
        <begin position="86"/>
        <end position="183"/>
    </location>
</feature>
<reference evidence="13 14" key="1">
    <citation type="submission" date="2015-07" db="EMBL/GenBank/DDBJ databases">
        <title>Genome sequence of Leptolinea tardivitalis DSM 16556.</title>
        <authorList>
            <person name="Hemp J."/>
            <person name="Ward L.M."/>
            <person name="Pace L.A."/>
            <person name="Fischer W.W."/>
        </authorList>
    </citation>
    <scope>NUCLEOTIDE SEQUENCE [LARGE SCALE GENOMIC DNA]</scope>
    <source>
        <strain evidence="13 14">YMTK-2</strain>
    </source>
</reference>
<evidence type="ECO:0000256" key="1">
    <source>
        <dbReference type="ARBA" id="ARBA00001286"/>
    </source>
</evidence>
<feature type="binding site" evidence="11">
    <location>
        <position position="43"/>
    </location>
    <ligand>
        <name>Zn(2+)</name>
        <dbReference type="ChEBI" id="CHEBI:29105"/>
    </ligand>
</feature>
<dbReference type="InterPro" id="IPR008332">
    <property type="entry name" value="MethylG_MeTrfase_N"/>
</dbReference>
<comment type="catalytic activity">
    <reaction evidence="9">
        <text>a 6-O-methyl-2'-deoxyguanosine in DNA + L-cysteinyl-[protein] = S-methyl-L-cysteinyl-[protein] + a 2'-deoxyguanosine in DNA</text>
        <dbReference type="Rhea" id="RHEA:24000"/>
        <dbReference type="Rhea" id="RHEA-COMP:10131"/>
        <dbReference type="Rhea" id="RHEA-COMP:10132"/>
        <dbReference type="Rhea" id="RHEA-COMP:11367"/>
        <dbReference type="Rhea" id="RHEA-COMP:11368"/>
        <dbReference type="ChEBI" id="CHEBI:29950"/>
        <dbReference type="ChEBI" id="CHEBI:82612"/>
        <dbReference type="ChEBI" id="CHEBI:85445"/>
        <dbReference type="ChEBI" id="CHEBI:85448"/>
        <dbReference type="EC" id="2.1.1.63"/>
    </reaction>
</comment>
<keyword evidence="6" id="KW-0227">DNA damage</keyword>
<keyword evidence="11" id="KW-0862">Zinc</keyword>
<keyword evidence="5" id="KW-0808">Transferase</keyword>
<evidence type="ECO:0000256" key="7">
    <source>
        <dbReference type="ARBA" id="ARBA00023159"/>
    </source>
</evidence>
<evidence type="ECO:0000256" key="11">
    <source>
        <dbReference type="PIRSR" id="PIRSR000409-3"/>
    </source>
</evidence>
<dbReference type="Pfam" id="PF02805">
    <property type="entry name" value="Ada_Zn_binding"/>
    <property type="match status" value="1"/>
</dbReference>
<keyword evidence="8" id="KW-0234">DNA repair</keyword>
<dbReference type="GO" id="GO:0006281">
    <property type="term" value="P:DNA repair"/>
    <property type="evidence" value="ECO:0007669"/>
    <property type="project" value="UniProtKB-KW"/>
</dbReference>
<dbReference type="InterPro" id="IPR014048">
    <property type="entry name" value="MethylDNA_cys_MeTrfase_DNA-bd"/>
</dbReference>
<dbReference type="PATRIC" id="fig|229920.5.peg.1393"/>
<evidence type="ECO:0000313" key="14">
    <source>
        <dbReference type="Proteomes" id="UP000050430"/>
    </source>
</evidence>
<dbReference type="GO" id="GO:0003908">
    <property type="term" value="F:methylated-DNA-[protein]-cysteine S-methyltransferase activity"/>
    <property type="evidence" value="ECO:0007669"/>
    <property type="project" value="UniProtKB-EC"/>
</dbReference>
<dbReference type="EMBL" id="LGCK01000007">
    <property type="protein sequence ID" value="KPL72826.1"/>
    <property type="molecule type" value="Genomic_DNA"/>
</dbReference>
<keyword evidence="7" id="KW-0010">Activator</keyword>
<dbReference type="RefSeq" id="WP_062421062.1">
    <property type="nucleotide sequence ID" value="NZ_BBYA01000008.1"/>
</dbReference>
<dbReference type="GO" id="GO:0043565">
    <property type="term" value="F:sequence-specific DNA binding"/>
    <property type="evidence" value="ECO:0007669"/>
    <property type="project" value="InterPro"/>
</dbReference>
<keyword evidence="14" id="KW-1185">Reference proteome</keyword>
<dbReference type="Pfam" id="PF12833">
    <property type="entry name" value="HTH_18"/>
    <property type="match status" value="1"/>
</dbReference>
<sequence>MQKISLLADESILWEAVLAKDHDWDGKFVFGVKSTGIFCMPSCPARRPCQSSVLFFATSEDAKAAGYRPCKRCHPDQFIPPEKEYQKLIQILDSIEPGKITVKQWADQGEVSEEKLRNLIMRFSGLNPKKYLWMKKIESFKRKISSGDEILSAQISSGFGSSSRLYEKAGKFLGMTPGVYKKGGKGMVIRYVFIETPLGQILIAGTERGVCFIQFGDSKEELIRLLMKEFPATEVIPHTNELTDWVNQLEDYFSGKPEKLQIPLDVQNTDFRLRVWHELQKIPFGEKRSYSDIAKNIGQPKAVRAVASACAANPVAIVTPCHRVVHEDGSISGYRWGIERKKAILEFEEKSKRLQDKK</sequence>
<evidence type="ECO:0000256" key="2">
    <source>
        <dbReference type="ARBA" id="ARBA00008711"/>
    </source>
</evidence>
<feature type="active site" description="Nucleophile; methyl group acceptor from either O6-methylguanine or O4-methylthymine" evidence="10">
    <location>
        <position position="321"/>
    </location>
</feature>
<dbReference type="GO" id="GO:0008270">
    <property type="term" value="F:zinc ion binding"/>
    <property type="evidence" value="ECO:0007669"/>
    <property type="project" value="InterPro"/>
</dbReference>
<proteinExistence type="inferred from homology"/>
<comment type="cofactor">
    <cofactor evidence="11">
        <name>Zn(2+)</name>
        <dbReference type="ChEBI" id="CHEBI:29105"/>
    </cofactor>
    <text evidence="11">Binds 1 zinc ion per subunit.</text>
</comment>
<dbReference type="STRING" id="229920.ADM99_07125"/>
<dbReference type="SUPFAM" id="SSF53155">
    <property type="entry name" value="Methylated DNA-protein cysteine methyltransferase domain"/>
    <property type="match status" value="1"/>
</dbReference>
<protein>
    <recommendedName>
        <fullName evidence="3">methylated-DNA--[protein]-cysteine S-methyltransferase</fullName>
        <ecNumber evidence="3">2.1.1.63</ecNumber>
    </recommendedName>
</protein>
<dbReference type="SMART" id="SM00342">
    <property type="entry name" value="HTH_ARAC"/>
    <property type="match status" value="1"/>
</dbReference>
<dbReference type="Pfam" id="PF01035">
    <property type="entry name" value="DNA_binding_1"/>
    <property type="match status" value="1"/>
</dbReference>
<evidence type="ECO:0000256" key="5">
    <source>
        <dbReference type="ARBA" id="ARBA00022679"/>
    </source>
</evidence>
<evidence type="ECO:0000256" key="6">
    <source>
        <dbReference type="ARBA" id="ARBA00022763"/>
    </source>
</evidence>
<evidence type="ECO:0000256" key="10">
    <source>
        <dbReference type="PIRSR" id="PIRSR000409-1"/>
    </source>
</evidence>
<evidence type="ECO:0000256" key="3">
    <source>
        <dbReference type="ARBA" id="ARBA00011918"/>
    </source>
</evidence>
<dbReference type="Gene3D" id="3.40.10.10">
    <property type="entry name" value="DNA Methylphosphotriester Repair Domain"/>
    <property type="match status" value="1"/>
</dbReference>
<accession>A0A0N8GLL4</accession>
<dbReference type="OrthoDB" id="9802228at2"/>
<dbReference type="FunFam" id="1.10.10.10:FF:000214">
    <property type="entry name" value="Methylated-DNA--protein-cysteine methyltransferase"/>
    <property type="match status" value="1"/>
</dbReference>
<evidence type="ECO:0000259" key="12">
    <source>
        <dbReference type="PROSITE" id="PS01124"/>
    </source>
</evidence>
<comment type="caution">
    <text evidence="13">The sequence shown here is derived from an EMBL/GenBank/DDBJ whole genome shotgun (WGS) entry which is preliminary data.</text>
</comment>
<evidence type="ECO:0000313" key="13">
    <source>
        <dbReference type="EMBL" id="KPL72826.1"/>
    </source>
</evidence>
<dbReference type="Gene3D" id="1.10.10.10">
    <property type="entry name" value="Winged helix-like DNA-binding domain superfamily/Winged helix DNA-binding domain"/>
    <property type="match status" value="1"/>
</dbReference>
<dbReference type="Proteomes" id="UP000050430">
    <property type="component" value="Unassembled WGS sequence"/>
</dbReference>
<dbReference type="NCBIfam" id="TIGR00589">
    <property type="entry name" value="ogt"/>
    <property type="match status" value="1"/>
</dbReference>
<dbReference type="InterPro" id="IPR004026">
    <property type="entry name" value="Ada_DNA_repair_Zn-bd"/>
</dbReference>
<comment type="catalytic activity">
    <reaction evidence="1">
        <text>a 4-O-methyl-thymidine in DNA + L-cysteinyl-[protein] = a thymidine in DNA + S-methyl-L-cysteinyl-[protein]</text>
        <dbReference type="Rhea" id="RHEA:53428"/>
        <dbReference type="Rhea" id="RHEA-COMP:10131"/>
        <dbReference type="Rhea" id="RHEA-COMP:10132"/>
        <dbReference type="Rhea" id="RHEA-COMP:13555"/>
        <dbReference type="Rhea" id="RHEA-COMP:13556"/>
        <dbReference type="ChEBI" id="CHEBI:29950"/>
        <dbReference type="ChEBI" id="CHEBI:82612"/>
        <dbReference type="ChEBI" id="CHEBI:137386"/>
        <dbReference type="ChEBI" id="CHEBI:137387"/>
        <dbReference type="EC" id="2.1.1.63"/>
    </reaction>
</comment>
<feature type="binding site" evidence="11">
    <location>
        <position position="73"/>
    </location>
    <ligand>
        <name>Zn(2+)</name>
        <dbReference type="ChEBI" id="CHEBI:29105"/>
    </ligand>
</feature>
<feature type="binding site" evidence="11">
    <location>
        <position position="70"/>
    </location>
    <ligand>
        <name>Zn(2+)</name>
        <dbReference type="ChEBI" id="CHEBI:29105"/>
    </ligand>
</feature>
<comment type="similarity">
    <text evidence="2">Belongs to the MGMT family.</text>
</comment>
<dbReference type="InterPro" id="IPR036631">
    <property type="entry name" value="MGMT_N_sf"/>
</dbReference>
<dbReference type="InterPro" id="IPR035451">
    <property type="entry name" value="Ada-like_dom_sf"/>
</dbReference>
<dbReference type="EC" id="2.1.1.63" evidence="3"/>
<dbReference type="GO" id="GO:0032259">
    <property type="term" value="P:methylation"/>
    <property type="evidence" value="ECO:0007669"/>
    <property type="project" value="UniProtKB-KW"/>
</dbReference>
<evidence type="ECO:0000256" key="8">
    <source>
        <dbReference type="ARBA" id="ARBA00023204"/>
    </source>
</evidence>
<dbReference type="PANTHER" id="PTHR10815:SF14">
    <property type="entry name" value="BIFUNCTIONAL TRANSCRIPTIONAL ACTIVATOR_DNA REPAIR ENZYME ADA"/>
    <property type="match status" value="1"/>
</dbReference>
<dbReference type="Gene3D" id="1.10.10.60">
    <property type="entry name" value="Homeodomain-like"/>
    <property type="match status" value="1"/>
</dbReference>
<dbReference type="AlphaFoldDB" id="A0A0N8GLL4"/>
<dbReference type="PROSITE" id="PS01124">
    <property type="entry name" value="HTH_ARAC_FAMILY_2"/>
    <property type="match status" value="1"/>
</dbReference>
<dbReference type="SUPFAM" id="SSF57884">
    <property type="entry name" value="Ada DNA repair protein, N-terminal domain (N-Ada 10)"/>
    <property type="match status" value="1"/>
</dbReference>
<dbReference type="GO" id="GO:0003700">
    <property type="term" value="F:DNA-binding transcription factor activity"/>
    <property type="evidence" value="ECO:0007669"/>
    <property type="project" value="InterPro"/>
</dbReference>
<dbReference type="SUPFAM" id="SSF46767">
    <property type="entry name" value="Methylated DNA-protein cysteine methyltransferase, C-terminal domain"/>
    <property type="match status" value="1"/>
</dbReference>
<feature type="active site" description="Nucleophile; methyl group acceptor from methylphosphotriester" evidence="10">
    <location>
        <position position="39"/>
    </location>
</feature>
<dbReference type="InterPro" id="IPR036388">
    <property type="entry name" value="WH-like_DNA-bd_sf"/>
</dbReference>
<dbReference type="Gene3D" id="3.30.160.70">
    <property type="entry name" value="Methylated DNA-protein cysteine methyltransferase domain"/>
    <property type="match status" value="1"/>
</dbReference>
<feature type="binding site" evidence="11">
    <location>
        <position position="39"/>
    </location>
    <ligand>
        <name>Zn(2+)</name>
        <dbReference type="ChEBI" id="CHEBI:29105"/>
    </ligand>
</feature>
<dbReference type="InterPro" id="IPR036217">
    <property type="entry name" value="MethylDNA_cys_MeTrfase_DNAb"/>
</dbReference>
<dbReference type="InterPro" id="IPR018060">
    <property type="entry name" value="HTH_AraC"/>
</dbReference>
<organism evidence="13 14">
    <name type="scientific">Leptolinea tardivitalis</name>
    <dbReference type="NCBI Taxonomy" id="229920"/>
    <lineage>
        <taxon>Bacteria</taxon>
        <taxon>Bacillati</taxon>
        <taxon>Chloroflexota</taxon>
        <taxon>Anaerolineae</taxon>
        <taxon>Anaerolineales</taxon>
        <taxon>Anaerolineaceae</taxon>
        <taxon>Leptolinea</taxon>
    </lineage>
</organism>
<dbReference type="PIRSF" id="PIRSF000409">
    <property type="entry name" value="Ada"/>
    <property type="match status" value="1"/>
</dbReference>